<sequence>MTTHSSNPARVELTPGGLINLGESVHISAGTGGELVVRRGEAGAFAEVVRTRLAAAGDWRWTPPDCGMFLVEFAPDGAGETLRRPLAVVTREWAVCQITVGSFTSEDFADTIHGAGVAADYYITGFPARRAADFSCSDPRWPAYERLHGDAIHPHVMADAFGDIDAALDCDDPNWDSLSPGEIDARLRGLQSWWLRAGFAPLDRIASYTPSNPFVEACGRMGIGVLHSLVPEQNWSDGDWSINHWGMPTAPFWIATDDYRKCGARDDRAATGGAPVLGFTMNHYHVLSPHLTHWGDFVLSPSHFTRWIRAADAGDESLRFRQFLTDTVRGGTALGDAPFFFVAGFEFGRTFGTADMTGWNRAGLRRLFELARTEKLVFATSRDVYAYHRRHVPALAERVFRQRDSWMGVTVNGKPGQCGDAVIIERAGYKAAMRENAALPWMYYDYRETWRFATNDIHAPNDRAVDCAAELDARFSPSGDAVEISAARPLTRAIPVAFWDAKLADNENLFAKLSLAPLDDGREVAVIEIPAGWQGRASIALRPQAARSARRDEGRWHLQAFGSQGGNGFPRHVYLHLDAALMSDTPVTVTLKKNARVEGAGAASDSFPRDVPAGPVTLDFGPLKPWYRFMDCEPADIIPPADEETARMIAPAVLPPQGECEKQIAAANAALGGRARAHPALAGRKLLYEMYCGAALPHGTRSRAEAHDMPVIHPGGDGVSAKEFADGVMAFAPGRAVWYHPRGLTFRIYGLDALAKANPSRKWTILLHSFSPLGDEMRYQVSIETERRSCGQWIVPSYDAGGAFFAIQTTPADLDARGRLTIKLQTDQKQILYWWREKGFVAALHALWVAEAVE</sequence>
<proteinExistence type="predicted"/>
<protein>
    <submittedName>
        <fullName evidence="1">Uncharacterized protein</fullName>
    </submittedName>
</protein>
<name>A0A2U8DZY4_9BACT</name>
<dbReference type="OrthoDB" id="9770452at2"/>
<evidence type="ECO:0000313" key="2">
    <source>
        <dbReference type="Proteomes" id="UP000244896"/>
    </source>
</evidence>
<organism evidence="1 2">
    <name type="scientific">Ereboglobus luteus</name>
    <dbReference type="NCBI Taxonomy" id="1796921"/>
    <lineage>
        <taxon>Bacteria</taxon>
        <taxon>Pseudomonadati</taxon>
        <taxon>Verrucomicrobiota</taxon>
        <taxon>Opitutia</taxon>
        <taxon>Opitutales</taxon>
        <taxon>Opitutaceae</taxon>
        <taxon>Ereboglobus</taxon>
    </lineage>
</organism>
<dbReference type="RefSeq" id="WP_152032614.1">
    <property type="nucleotide sequence ID" value="NZ_CP023004.1"/>
</dbReference>
<keyword evidence="2" id="KW-1185">Reference proteome</keyword>
<evidence type="ECO:0000313" key="1">
    <source>
        <dbReference type="EMBL" id="AWI08150.1"/>
    </source>
</evidence>
<dbReference type="Proteomes" id="UP000244896">
    <property type="component" value="Chromosome"/>
</dbReference>
<gene>
    <name evidence="1" type="ORF">CKA38_01720</name>
</gene>
<dbReference type="AlphaFoldDB" id="A0A2U8DZY4"/>
<reference evidence="1 2" key="1">
    <citation type="journal article" date="2018" name="Syst. Appl. Microbiol.">
        <title>Ereboglobus luteus gen. nov. sp. nov. from cockroach guts, and new insights into the oxygen relationship of the genera Opitutus and Didymococcus (Verrucomicrobia: Opitutaceae).</title>
        <authorList>
            <person name="Tegtmeier D."/>
            <person name="Belitz A."/>
            <person name="Radek R."/>
            <person name="Heimerl T."/>
            <person name="Brune A."/>
        </authorList>
    </citation>
    <scope>NUCLEOTIDE SEQUENCE [LARGE SCALE GENOMIC DNA]</scope>
    <source>
        <strain evidence="1 2">Ho45</strain>
    </source>
</reference>
<dbReference type="KEGG" id="elut:CKA38_01720"/>
<dbReference type="EMBL" id="CP023004">
    <property type="protein sequence ID" value="AWI08150.1"/>
    <property type="molecule type" value="Genomic_DNA"/>
</dbReference>
<accession>A0A2U8DZY4</accession>